<evidence type="ECO:0000313" key="4">
    <source>
        <dbReference type="Proteomes" id="UP000001876"/>
    </source>
</evidence>
<dbReference type="GO" id="GO:0036064">
    <property type="term" value="C:ciliary basal body"/>
    <property type="evidence" value="ECO:0007669"/>
    <property type="project" value="InterPro"/>
</dbReference>
<dbReference type="PANTHER" id="PTHR31691:SF1">
    <property type="entry name" value="ROTATIN"/>
    <property type="match status" value="1"/>
</dbReference>
<feature type="compositionally biased region" description="Acidic residues" evidence="1">
    <location>
        <begin position="162"/>
        <end position="181"/>
    </location>
</feature>
<dbReference type="AlphaFoldDB" id="C1MS12"/>
<keyword evidence="4" id="KW-1185">Reference proteome</keyword>
<dbReference type="RefSeq" id="XP_003058603.1">
    <property type="nucleotide sequence ID" value="XM_003058557.1"/>
</dbReference>
<evidence type="ECO:0000256" key="1">
    <source>
        <dbReference type="SAM" id="MobiDB-lite"/>
    </source>
</evidence>
<dbReference type="Proteomes" id="UP000001876">
    <property type="component" value="Unassembled WGS sequence"/>
</dbReference>
<sequence>MATSSASEGIRLGLNELAQKLGHDILDVRVRALQSLQFKLENELLSFDDVAVHEPTLRAMLEMFNFADTGMREAETVAMFSRIIAERPIAVKTLRGLGAMRFFAELADNSGKHVRPEIDALMKTMESTDVDAALKAAAENTTEKAKSYAAAAAAAAATTTAADEEDEEEEEDDEDDDEDAAAGDAPETASVRASVRSAYATDFKRDAPPTLTNETRDAFLRDPRLAASYWRIAREHRGAAADDVPQDSARRKAAIQALIDREIGLEASTFVDPAAEGGELFLERVLIAPSDQARVFELGVKLTYATDSPALLAALTEMREAVIADLPIQALLQDKTTAVEAVVGLARGFDGIPIDEKGGVAAGAVRTAALATLRTFAKAIKAAIGHAADGAHRAHPPRYDDEFPAFHVTSRAALSYPPPPGGLAQAAGVEVDADGKRVGKGDDADAEAKIVAALSEKAAPVATLPTAHLIAQSVIPLISSPDVAGDALLALEEFLPLLELTRVDLGEGGKTLPPRTFSSVAARLAAYANSMEAALGRAAASVSINGEDELLPTGECPAFFPALALVAVMITAAGSEAAGLLGGNAGGVPKRLTKRLETAAIDELLAAAVPGLRRAALSALQTLGVGEPSLECAAAEAAESGLAASATAARDDGTAAAARTPHDAARLAFEAMPALCYVDPEEAEALGARLVATALTAAASAKMAFQARSIHWSPYDRVGVVNADP</sequence>
<protein>
    <submittedName>
        <fullName evidence="3">Predicted protein</fullName>
    </submittedName>
</protein>
<organism evidence="4">
    <name type="scientific">Micromonas pusilla (strain CCMP1545)</name>
    <name type="common">Picoplanktonic green alga</name>
    <dbReference type="NCBI Taxonomy" id="564608"/>
    <lineage>
        <taxon>Eukaryota</taxon>
        <taxon>Viridiplantae</taxon>
        <taxon>Chlorophyta</taxon>
        <taxon>Mamiellophyceae</taxon>
        <taxon>Mamiellales</taxon>
        <taxon>Mamiellaceae</taxon>
        <taxon>Micromonas</taxon>
    </lineage>
</organism>
<evidence type="ECO:0000313" key="3">
    <source>
        <dbReference type="EMBL" id="EEH57058.1"/>
    </source>
</evidence>
<name>C1MS12_MICPC</name>
<dbReference type="InterPro" id="IPR029249">
    <property type="entry name" value="Rotatin_N"/>
</dbReference>
<dbReference type="Pfam" id="PF14726">
    <property type="entry name" value="RTTN_N"/>
    <property type="match status" value="1"/>
</dbReference>
<dbReference type="EMBL" id="GG663739">
    <property type="protein sequence ID" value="EEH57058.1"/>
    <property type="molecule type" value="Genomic_DNA"/>
</dbReference>
<dbReference type="KEGG" id="mpp:MICPUCDRAFT_58304"/>
<dbReference type="OrthoDB" id="553252at2759"/>
<dbReference type="GO" id="GO:0044782">
    <property type="term" value="P:cilium organization"/>
    <property type="evidence" value="ECO:0007669"/>
    <property type="project" value="InterPro"/>
</dbReference>
<gene>
    <name evidence="3" type="ORF">MICPUCDRAFT_58304</name>
</gene>
<accession>C1MS12</accession>
<evidence type="ECO:0000259" key="2">
    <source>
        <dbReference type="Pfam" id="PF14726"/>
    </source>
</evidence>
<dbReference type="PANTHER" id="PTHR31691">
    <property type="entry name" value="ROTATIN"/>
    <property type="match status" value="1"/>
</dbReference>
<feature type="region of interest" description="Disordered" evidence="1">
    <location>
        <begin position="155"/>
        <end position="193"/>
    </location>
</feature>
<proteinExistence type="predicted"/>
<reference evidence="3 4" key="1">
    <citation type="journal article" date="2009" name="Science">
        <title>Green evolution and dynamic adaptations revealed by genomes of the marine picoeukaryotes Micromonas.</title>
        <authorList>
            <person name="Worden A.Z."/>
            <person name="Lee J.H."/>
            <person name="Mock T."/>
            <person name="Rouze P."/>
            <person name="Simmons M.P."/>
            <person name="Aerts A.L."/>
            <person name="Allen A.E."/>
            <person name="Cuvelier M.L."/>
            <person name="Derelle E."/>
            <person name="Everett M.V."/>
            <person name="Foulon E."/>
            <person name="Grimwood J."/>
            <person name="Gundlach H."/>
            <person name="Henrissat B."/>
            <person name="Napoli C."/>
            <person name="McDonald S.M."/>
            <person name="Parker M.S."/>
            <person name="Rombauts S."/>
            <person name="Salamov A."/>
            <person name="Von Dassow P."/>
            <person name="Badger J.H."/>
            <person name="Coutinho P.M."/>
            <person name="Demir E."/>
            <person name="Dubchak I."/>
            <person name="Gentemann C."/>
            <person name="Eikrem W."/>
            <person name="Gready J.E."/>
            <person name="John U."/>
            <person name="Lanier W."/>
            <person name="Lindquist E.A."/>
            <person name="Lucas S."/>
            <person name="Mayer K.F."/>
            <person name="Moreau H."/>
            <person name="Not F."/>
            <person name="Otillar R."/>
            <person name="Panaud O."/>
            <person name="Pangilinan J."/>
            <person name="Paulsen I."/>
            <person name="Piegu B."/>
            <person name="Poliakov A."/>
            <person name="Robbens S."/>
            <person name="Schmutz J."/>
            <person name="Toulza E."/>
            <person name="Wyss T."/>
            <person name="Zelensky A."/>
            <person name="Zhou K."/>
            <person name="Armbrust E.V."/>
            <person name="Bhattacharya D."/>
            <person name="Goodenough U.W."/>
            <person name="Van de Peer Y."/>
            <person name="Grigoriev I.V."/>
        </authorList>
    </citation>
    <scope>NUCLEOTIDE SEQUENCE [LARGE SCALE GENOMIC DNA]</scope>
    <source>
        <strain evidence="3 4">CCMP1545</strain>
    </source>
</reference>
<feature type="domain" description="Rotatin N-terminal" evidence="2">
    <location>
        <begin position="27"/>
        <end position="125"/>
    </location>
</feature>
<dbReference type="GeneID" id="9684408"/>
<dbReference type="InterPro" id="IPR030791">
    <property type="entry name" value="Rotatin"/>
</dbReference>
<feature type="compositionally biased region" description="Low complexity" evidence="1">
    <location>
        <begin position="182"/>
        <end position="193"/>
    </location>
</feature>